<keyword evidence="4" id="KW-0833">Ubl conjugation pathway</keyword>
<dbReference type="SUPFAM" id="SSF81383">
    <property type="entry name" value="F-box domain"/>
    <property type="match status" value="1"/>
</dbReference>
<proteinExistence type="predicted"/>
<evidence type="ECO:0000259" key="7">
    <source>
        <dbReference type="PROSITE" id="PS50127"/>
    </source>
</evidence>
<evidence type="ECO:0000313" key="9">
    <source>
        <dbReference type="EMBL" id="KAK2193605.1"/>
    </source>
</evidence>
<dbReference type="EC" id="2.3.2.23" evidence="1"/>
<evidence type="ECO:0000256" key="4">
    <source>
        <dbReference type="ARBA" id="ARBA00022786"/>
    </source>
</evidence>
<dbReference type="CDD" id="cd09917">
    <property type="entry name" value="F-box_SF"/>
    <property type="match status" value="1"/>
</dbReference>
<dbReference type="PROSITE" id="PS50181">
    <property type="entry name" value="FBOX"/>
    <property type="match status" value="1"/>
</dbReference>
<dbReference type="Gene3D" id="3.10.110.10">
    <property type="entry name" value="Ubiquitin Conjugating Enzyme"/>
    <property type="match status" value="1"/>
</dbReference>
<evidence type="ECO:0000256" key="1">
    <source>
        <dbReference type="ARBA" id="ARBA00012486"/>
    </source>
</evidence>
<dbReference type="Pfam" id="PF12937">
    <property type="entry name" value="F-box-like"/>
    <property type="match status" value="1"/>
</dbReference>
<evidence type="ECO:0000256" key="3">
    <source>
        <dbReference type="ARBA" id="ARBA00022741"/>
    </source>
</evidence>
<dbReference type="EMBL" id="JAODUO010000010">
    <property type="protein sequence ID" value="KAK2193605.1"/>
    <property type="molecule type" value="Genomic_DNA"/>
</dbReference>
<dbReference type="InterPro" id="IPR001810">
    <property type="entry name" value="F-box_dom"/>
</dbReference>
<dbReference type="SMART" id="SM00212">
    <property type="entry name" value="UBCc"/>
    <property type="match status" value="1"/>
</dbReference>
<keyword evidence="2" id="KW-0808">Transferase</keyword>
<dbReference type="PROSITE" id="PS50127">
    <property type="entry name" value="UBC_2"/>
    <property type="match status" value="1"/>
</dbReference>
<feature type="domain" description="F-box" evidence="8">
    <location>
        <begin position="111"/>
        <end position="160"/>
    </location>
</feature>
<organism evidence="9 10">
    <name type="scientific">Ridgeia piscesae</name>
    <name type="common">Tubeworm</name>
    <dbReference type="NCBI Taxonomy" id="27915"/>
    <lineage>
        <taxon>Eukaryota</taxon>
        <taxon>Metazoa</taxon>
        <taxon>Spiralia</taxon>
        <taxon>Lophotrochozoa</taxon>
        <taxon>Annelida</taxon>
        <taxon>Polychaeta</taxon>
        <taxon>Sedentaria</taxon>
        <taxon>Canalipalpata</taxon>
        <taxon>Sabellida</taxon>
        <taxon>Siboglinidae</taxon>
        <taxon>Ridgeia</taxon>
    </lineage>
</organism>
<dbReference type="InterPro" id="IPR000608">
    <property type="entry name" value="UBC"/>
</dbReference>
<protein>
    <recommendedName>
        <fullName evidence="1">E2 ubiquitin-conjugating enzyme</fullName>
        <ecNumber evidence="1">2.3.2.23</ecNumber>
    </recommendedName>
</protein>
<feature type="domain" description="UBC core" evidence="7">
    <location>
        <begin position="210"/>
        <end position="356"/>
    </location>
</feature>
<feature type="region of interest" description="Disordered" evidence="6">
    <location>
        <begin position="46"/>
        <end position="65"/>
    </location>
</feature>
<dbReference type="CDD" id="cd23826">
    <property type="entry name" value="UEV_Morgue-like"/>
    <property type="match status" value="1"/>
</dbReference>
<evidence type="ECO:0000256" key="5">
    <source>
        <dbReference type="ARBA" id="ARBA00022840"/>
    </source>
</evidence>
<dbReference type="SMART" id="SM00256">
    <property type="entry name" value="FBOX"/>
    <property type="match status" value="1"/>
</dbReference>
<dbReference type="Gene3D" id="1.20.1280.50">
    <property type="match status" value="1"/>
</dbReference>
<dbReference type="GO" id="GO:0005524">
    <property type="term" value="F:ATP binding"/>
    <property type="evidence" value="ECO:0007669"/>
    <property type="project" value="UniProtKB-KW"/>
</dbReference>
<dbReference type="GO" id="GO:0061631">
    <property type="term" value="F:ubiquitin conjugating enzyme activity"/>
    <property type="evidence" value="ECO:0007669"/>
    <property type="project" value="UniProtKB-EC"/>
</dbReference>
<evidence type="ECO:0000313" key="10">
    <source>
        <dbReference type="Proteomes" id="UP001209878"/>
    </source>
</evidence>
<dbReference type="PANTHER" id="PTHR24068">
    <property type="entry name" value="UBIQUITIN-CONJUGATING ENZYME E2"/>
    <property type="match status" value="1"/>
</dbReference>
<feature type="compositionally biased region" description="Polar residues" evidence="6">
    <location>
        <begin position="48"/>
        <end position="58"/>
    </location>
</feature>
<sequence length="370" mass="42890">MISEFLQTEYRACYLCNGFYGPSFGQPVCSTCHMFLFPQDINIPDDGSYNQKTDSGDSGNEEPDAEDDFYVKQDATSAVVMPALVTKPDRLADRITNLSHPRDYQLEQVPADLFDNLPTEVLVDVFKYLDDISLWMAGSVCRRWRQILFAETSQDQWHHFIGQRWPLFRPQSRVKCWRSIYAQLLHSAPCRYCLESMMLQSTPPIEEDSWRHRRLRSELKTLRTDPPEGIQATPLDRHCCHWQASITGPHGSPYEGGLFLLYLQIPHSYPMRPPVVRFITKIFHPNISRHGDVGLDSIHHNWSLALTISKVLISIQSLLTDPFCYICMEPAIGRLRRIDRRQFDRVARLCTWKYAMHDYLIPTHISLDGL</sequence>
<keyword evidence="10" id="KW-1185">Reference proteome</keyword>
<dbReference type="Proteomes" id="UP001209878">
    <property type="component" value="Unassembled WGS sequence"/>
</dbReference>
<dbReference type="AlphaFoldDB" id="A0AAD9PFA6"/>
<dbReference type="Pfam" id="PF00179">
    <property type="entry name" value="UQ_con"/>
    <property type="match status" value="1"/>
</dbReference>
<keyword evidence="3" id="KW-0547">Nucleotide-binding</keyword>
<evidence type="ECO:0000259" key="8">
    <source>
        <dbReference type="PROSITE" id="PS50181"/>
    </source>
</evidence>
<evidence type="ECO:0000256" key="2">
    <source>
        <dbReference type="ARBA" id="ARBA00022679"/>
    </source>
</evidence>
<dbReference type="InterPro" id="IPR036047">
    <property type="entry name" value="F-box-like_dom_sf"/>
</dbReference>
<reference evidence="9" key="1">
    <citation type="journal article" date="2023" name="Mol. Biol. Evol.">
        <title>Third-Generation Sequencing Reveals the Adaptive Role of the Epigenome in Three Deep-Sea Polychaetes.</title>
        <authorList>
            <person name="Perez M."/>
            <person name="Aroh O."/>
            <person name="Sun Y."/>
            <person name="Lan Y."/>
            <person name="Juniper S.K."/>
            <person name="Young C.R."/>
            <person name="Angers B."/>
            <person name="Qian P.Y."/>
        </authorList>
    </citation>
    <scope>NUCLEOTIDE SEQUENCE</scope>
    <source>
        <strain evidence="9">R07B-5</strain>
    </source>
</reference>
<name>A0AAD9PFA6_RIDPI</name>
<dbReference type="SUPFAM" id="SSF54495">
    <property type="entry name" value="UBC-like"/>
    <property type="match status" value="1"/>
</dbReference>
<gene>
    <name evidence="9" type="ORF">NP493_11g08040</name>
</gene>
<evidence type="ECO:0000256" key="6">
    <source>
        <dbReference type="SAM" id="MobiDB-lite"/>
    </source>
</evidence>
<dbReference type="InterPro" id="IPR016135">
    <property type="entry name" value="UBQ-conjugating_enzyme/RWD"/>
</dbReference>
<comment type="caution">
    <text evidence="9">The sequence shown here is derived from an EMBL/GenBank/DDBJ whole genome shotgun (WGS) entry which is preliminary data.</text>
</comment>
<accession>A0AAD9PFA6</accession>
<dbReference type="FunFam" id="3.10.110.10:FF:000060">
    <property type="entry name" value="Ubiquitin conjugating enzyme (UbcB)"/>
    <property type="match status" value="1"/>
</dbReference>
<keyword evidence="5" id="KW-0067">ATP-binding</keyword>